<evidence type="ECO:0000256" key="2">
    <source>
        <dbReference type="ARBA" id="ARBA00022840"/>
    </source>
</evidence>
<dbReference type="Gene3D" id="3.40.50.2300">
    <property type="match status" value="1"/>
</dbReference>
<dbReference type="InterPro" id="IPR009057">
    <property type="entry name" value="Homeodomain-like_sf"/>
</dbReference>
<dbReference type="PRINTS" id="PR01590">
    <property type="entry name" value="HTHFIS"/>
</dbReference>
<dbReference type="Proteomes" id="UP000316093">
    <property type="component" value="Chromosome"/>
</dbReference>
<dbReference type="InterPro" id="IPR027417">
    <property type="entry name" value="P-loop_NTPase"/>
</dbReference>
<dbReference type="Pfam" id="PF25601">
    <property type="entry name" value="AAA_lid_14"/>
    <property type="match status" value="1"/>
</dbReference>
<name>A0A4Y5Z8F2_9GAMM</name>
<dbReference type="GO" id="GO:0043565">
    <property type="term" value="F:sequence-specific DNA binding"/>
    <property type="evidence" value="ECO:0007669"/>
    <property type="project" value="InterPro"/>
</dbReference>
<gene>
    <name evidence="10" type="ORF">FIV34_17185</name>
</gene>
<evidence type="ECO:0000256" key="6">
    <source>
        <dbReference type="PROSITE-ProRule" id="PRU00169"/>
    </source>
</evidence>
<keyword evidence="1" id="KW-0547">Nucleotide-binding</keyword>
<feature type="domain" description="Response regulatory" evidence="9">
    <location>
        <begin position="5"/>
        <end position="119"/>
    </location>
</feature>
<dbReference type="InterPro" id="IPR011006">
    <property type="entry name" value="CheY-like_superfamily"/>
</dbReference>
<evidence type="ECO:0000259" key="8">
    <source>
        <dbReference type="PROSITE" id="PS50045"/>
    </source>
</evidence>
<dbReference type="InterPro" id="IPR058031">
    <property type="entry name" value="AAA_lid_NorR"/>
</dbReference>
<keyword evidence="5" id="KW-0804">Transcription</keyword>
<dbReference type="SMART" id="SM00382">
    <property type="entry name" value="AAA"/>
    <property type="match status" value="1"/>
</dbReference>
<protein>
    <submittedName>
        <fullName evidence="10">Sigma-54-dependent Fis family transcriptional regulator</fullName>
    </submittedName>
</protein>
<organism evidence="10 11">
    <name type="scientific">Luteibacter pinisoli</name>
    <dbReference type="NCBI Taxonomy" id="2589080"/>
    <lineage>
        <taxon>Bacteria</taxon>
        <taxon>Pseudomonadati</taxon>
        <taxon>Pseudomonadota</taxon>
        <taxon>Gammaproteobacteria</taxon>
        <taxon>Lysobacterales</taxon>
        <taxon>Rhodanobacteraceae</taxon>
        <taxon>Luteibacter</taxon>
    </lineage>
</organism>
<dbReference type="PANTHER" id="PTHR32071:SF100">
    <property type="entry name" value="RESPONSE REGULATOR PROTEIN PILR"/>
    <property type="match status" value="1"/>
</dbReference>
<dbReference type="Pfam" id="PF00158">
    <property type="entry name" value="Sigma54_activat"/>
    <property type="match status" value="1"/>
</dbReference>
<evidence type="ECO:0000313" key="10">
    <source>
        <dbReference type="EMBL" id="QDE40819.1"/>
    </source>
</evidence>
<sequence>MSKQTVLVIDDERDIRELLTITLGRMELDVDAVGSVSEARNALANRRYDLCFTDMRLPDGSGQEIIELISATYPDMPVAMITAYGNVDAAVNALKAGAFDFVSKPVDIHLLRRLVKTALRLSEERRAESGNKAAPGADRLIGESPVMVEVRSKIAKLARNQAPVYIGGESGVGKELVARLIHELGPRASGTFVPVNCGAIPSELMESEFFGHRKGSFTGAHADKEGLFQAAHGGTLFLDEVAELPLHMQVKLLRAIQEKAVRPIGGRDEVPVDVRILSATHKNLAALVEQGQFRQDLFYRINVIELRVPPLRERRGDVPRLADFILRQLAVESGGAPGTLKPDALAALEAYQFPGNVRELENILERAMAMCEGDTIEADDLMLPQRTSLPTDASPATAGGMPVPNAATPAGPPAPRNPASDGSLEDYITNIERDTIIKALEESRYNKTATAKKLGITFRALRYKLKKLGID</sequence>
<dbReference type="CDD" id="cd00009">
    <property type="entry name" value="AAA"/>
    <property type="match status" value="1"/>
</dbReference>
<evidence type="ECO:0000256" key="7">
    <source>
        <dbReference type="SAM" id="MobiDB-lite"/>
    </source>
</evidence>
<keyword evidence="6" id="KW-0597">Phosphoprotein</keyword>
<dbReference type="InterPro" id="IPR025943">
    <property type="entry name" value="Sigma_54_int_dom_ATP-bd_2"/>
</dbReference>
<dbReference type="SUPFAM" id="SSF52540">
    <property type="entry name" value="P-loop containing nucleoside triphosphate hydrolases"/>
    <property type="match status" value="1"/>
</dbReference>
<accession>A0A4Y5Z8F2</accession>
<dbReference type="PROSITE" id="PS00688">
    <property type="entry name" value="SIGMA54_INTERACT_3"/>
    <property type="match status" value="1"/>
</dbReference>
<evidence type="ECO:0000313" key="11">
    <source>
        <dbReference type="Proteomes" id="UP000316093"/>
    </source>
</evidence>
<proteinExistence type="predicted"/>
<keyword evidence="2" id="KW-0067">ATP-binding</keyword>
<dbReference type="RefSeq" id="WP_139984744.1">
    <property type="nucleotide sequence ID" value="NZ_CP041046.1"/>
</dbReference>
<dbReference type="PROSITE" id="PS50045">
    <property type="entry name" value="SIGMA54_INTERACT_4"/>
    <property type="match status" value="1"/>
</dbReference>
<dbReference type="GO" id="GO:0000160">
    <property type="term" value="P:phosphorelay signal transduction system"/>
    <property type="evidence" value="ECO:0007669"/>
    <property type="project" value="InterPro"/>
</dbReference>
<dbReference type="SUPFAM" id="SSF52172">
    <property type="entry name" value="CheY-like"/>
    <property type="match status" value="1"/>
</dbReference>
<evidence type="ECO:0000256" key="4">
    <source>
        <dbReference type="ARBA" id="ARBA00023125"/>
    </source>
</evidence>
<feature type="domain" description="Sigma-54 factor interaction" evidence="8">
    <location>
        <begin position="140"/>
        <end position="369"/>
    </location>
</feature>
<evidence type="ECO:0000259" key="9">
    <source>
        <dbReference type="PROSITE" id="PS50110"/>
    </source>
</evidence>
<keyword evidence="11" id="KW-1185">Reference proteome</keyword>
<dbReference type="SMART" id="SM00448">
    <property type="entry name" value="REC"/>
    <property type="match status" value="1"/>
</dbReference>
<dbReference type="GO" id="GO:0006355">
    <property type="term" value="P:regulation of DNA-templated transcription"/>
    <property type="evidence" value="ECO:0007669"/>
    <property type="project" value="InterPro"/>
</dbReference>
<keyword evidence="4" id="KW-0238">DNA-binding</keyword>
<dbReference type="InterPro" id="IPR025662">
    <property type="entry name" value="Sigma_54_int_dom_ATP-bd_1"/>
</dbReference>
<dbReference type="Gene3D" id="1.10.10.60">
    <property type="entry name" value="Homeodomain-like"/>
    <property type="match status" value="1"/>
</dbReference>
<dbReference type="InterPro" id="IPR002078">
    <property type="entry name" value="Sigma_54_int"/>
</dbReference>
<evidence type="ECO:0000256" key="5">
    <source>
        <dbReference type="ARBA" id="ARBA00023163"/>
    </source>
</evidence>
<dbReference type="Gene3D" id="3.40.50.300">
    <property type="entry name" value="P-loop containing nucleotide triphosphate hydrolases"/>
    <property type="match status" value="1"/>
</dbReference>
<dbReference type="PROSITE" id="PS00675">
    <property type="entry name" value="SIGMA54_INTERACT_1"/>
    <property type="match status" value="1"/>
</dbReference>
<feature type="modified residue" description="4-aspartylphosphate" evidence="6">
    <location>
        <position position="54"/>
    </location>
</feature>
<dbReference type="PROSITE" id="PS00676">
    <property type="entry name" value="SIGMA54_INTERACT_2"/>
    <property type="match status" value="1"/>
</dbReference>
<dbReference type="Pfam" id="PF02954">
    <property type="entry name" value="HTH_8"/>
    <property type="match status" value="1"/>
</dbReference>
<dbReference type="InterPro" id="IPR002197">
    <property type="entry name" value="HTH_Fis"/>
</dbReference>
<dbReference type="Pfam" id="PF00072">
    <property type="entry name" value="Response_reg"/>
    <property type="match status" value="1"/>
</dbReference>
<evidence type="ECO:0000256" key="1">
    <source>
        <dbReference type="ARBA" id="ARBA00022741"/>
    </source>
</evidence>
<dbReference type="OrthoDB" id="9804019at2"/>
<dbReference type="SUPFAM" id="SSF46689">
    <property type="entry name" value="Homeodomain-like"/>
    <property type="match status" value="1"/>
</dbReference>
<reference evidence="10 11" key="1">
    <citation type="submission" date="2019-06" db="EMBL/GenBank/DDBJ databases">
        <title>A complete genome sequence for Luteibacter pinisoli MAH-14.</title>
        <authorList>
            <person name="Baltrus D.A."/>
        </authorList>
    </citation>
    <scope>NUCLEOTIDE SEQUENCE [LARGE SCALE GENOMIC DNA]</scope>
    <source>
        <strain evidence="10 11">MAH-14</strain>
    </source>
</reference>
<dbReference type="FunFam" id="3.40.50.300:FF:000006">
    <property type="entry name" value="DNA-binding transcriptional regulator NtrC"/>
    <property type="match status" value="1"/>
</dbReference>
<feature type="region of interest" description="Disordered" evidence="7">
    <location>
        <begin position="388"/>
        <end position="424"/>
    </location>
</feature>
<dbReference type="PANTHER" id="PTHR32071">
    <property type="entry name" value="TRANSCRIPTIONAL REGULATORY PROTEIN"/>
    <property type="match status" value="1"/>
</dbReference>
<dbReference type="GO" id="GO:0005524">
    <property type="term" value="F:ATP binding"/>
    <property type="evidence" value="ECO:0007669"/>
    <property type="project" value="UniProtKB-KW"/>
</dbReference>
<dbReference type="PROSITE" id="PS50110">
    <property type="entry name" value="RESPONSE_REGULATORY"/>
    <property type="match status" value="1"/>
</dbReference>
<dbReference type="InterPro" id="IPR001789">
    <property type="entry name" value="Sig_transdc_resp-reg_receiver"/>
</dbReference>
<dbReference type="AlphaFoldDB" id="A0A4Y5Z8F2"/>
<dbReference type="KEGG" id="lpy:FIV34_17185"/>
<dbReference type="Gene3D" id="1.10.8.60">
    <property type="match status" value="1"/>
</dbReference>
<dbReference type="EMBL" id="CP041046">
    <property type="protein sequence ID" value="QDE40819.1"/>
    <property type="molecule type" value="Genomic_DNA"/>
</dbReference>
<dbReference type="InterPro" id="IPR025944">
    <property type="entry name" value="Sigma_54_int_dom_CS"/>
</dbReference>
<dbReference type="InterPro" id="IPR003593">
    <property type="entry name" value="AAA+_ATPase"/>
</dbReference>
<evidence type="ECO:0000256" key="3">
    <source>
        <dbReference type="ARBA" id="ARBA00023015"/>
    </source>
</evidence>
<keyword evidence="3" id="KW-0805">Transcription regulation</keyword>